<keyword evidence="2 8" id="KW-1003">Cell membrane</keyword>
<feature type="transmembrane region" description="Helical" evidence="8">
    <location>
        <begin position="51"/>
        <end position="69"/>
    </location>
</feature>
<dbReference type="Proteomes" id="UP001652620">
    <property type="component" value="Chromosome 2"/>
</dbReference>
<evidence type="ECO:0000256" key="6">
    <source>
        <dbReference type="ARBA" id="ARBA00023170"/>
    </source>
</evidence>
<keyword evidence="9" id="KW-1185">Reference proteome</keyword>
<feature type="transmembrane region" description="Helical" evidence="8">
    <location>
        <begin position="133"/>
        <end position="153"/>
    </location>
</feature>
<evidence type="ECO:0000313" key="9">
    <source>
        <dbReference type="Proteomes" id="UP001652620"/>
    </source>
</evidence>
<organism evidence="9 10">
    <name type="scientific">Bactrocera dorsalis</name>
    <name type="common">Oriental fruit fly</name>
    <name type="synonym">Dacus dorsalis</name>
    <dbReference type="NCBI Taxonomy" id="27457"/>
    <lineage>
        <taxon>Eukaryota</taxon>
        <taxon>Metazoa</taxon>
        <taxon>Ecdysozoa</taxon>
        <taxon>Arthropoda</taxon>
        <taxon>Hexapoda</taxon>
        <taxon>Insecta</taxon>
        <taxon>Pterygota</taxon>
        <taxon>Neoptera</taxon>
        <taxon>Endopterygota</taxon>
        <taxon>Diptera</taxon>
        <taxon>Brachycera</taxon>
        <taxon>Muscomorpha</taxon>
        <taxon>Tephritoidea</taxon>
        <taxon>Tephritidae</taxon>
        <taxon>Bactrocera</taxon>
        <taxon>Bactrocera</taxon>
    </lineage>
</organism>
<reference evidence="10" key="2">
    <citation type="submission" date="2025-08" db="UniProtKB">
        <authorList>
            <consortium name="RefSeq"/>
        </authorList>
    </citation>
    <scope>IDENTIFICATION</scope>
    <source>
        <tissue evidence="10">Adult</tissue>
    </source>
</reference>
<name>A0ABM3J7L9_BACDO</name>
<dbReference type="RefSeq" id="XP_049305233.1">
    <property type="nucleotide sequence ID" value="XM_049449276.1"/>
</dbReference>
<protein>
    <recommendedName>
        <fullName evidence="8">Gustatory receptor</fullName>
    </recommendedName>
</protein>
<dbReference type="Pfam" id="PF08395">
    <property type="entry name" value="7tm_7"/>
    <property type="match status" value="1"/>
</dbReference>
<gene>
    <name evidence="10" type="primary">LOC105225751</name>
</gene>
<dbReference type="InterPro" id="IPR013604">
    <property type="entry name" value="7TM_chemorcpt"/>
</dbReference>
<evidence type="ECO:0000256" key="1">
    <source>
        <dbReference type="ARBA" id="ARBA00004651"/>
    </source>
</evidence>
<evidence type="ECO:0000256" key="7">
    <source>
        <dbReference type="ARBA" id="ARBA00023224"/>
    </source>
</evidence>
<evidence type="ECO:0000256" key="3">
    <source>
        <dbReference type="ARBA" id="ARBA00022692"/>
    </source>
</evidence>
<sequence length="394" mass="46717">MSKYNRTELFAYRLLRVLYKYGHFLSVFGWKLQKQKMELRQGKRWIRIIRIIWRIWLSLIFASLMPKMMAPYVRYIGNSFLMFFADVQVTTVTLFSILSFVIHECSERKIFQIINKLVNMYERISTKSGFEQILGRTFVISIILKFLLSAFGLMYEIPLLVEGTGLMSFLAGIYLWLSTIYILDCCFVGFMVIRQMYIAMATYLERMLERMSRIESEEPQQRLSKHQRMKELCLCSESIDDSNNIYSVLYELTKEFHHIFRWQVLYYIYYNFVIILMLMHRFISRYIETGAVDLMAFFSTVFKFCNLAFLIFSTDGVVLKSQLTDLLNLDLVCSDIDARWDESVETFICQRKVENLEIKVLGFFHLNNEFILVILSAIMSYLFILIQFGLTNSG</sequence>
<evidence type="ECO:0000256" key="8">
    <source>
        <dbReference type="RuleBase" id="RU363108"/>
    </source>
</evidence>
<reference evidence="9" key="1">
    <citation type="submission" date="2025-05" db="UniProtKB">
        <authorList>
            <consortium name="RefSeq"/>
        </authorList>
    </citation>
    <scope>NUCLEOTIDE SEQUENCE [LARGE SCALE GENOMIC DNA]</scope>
</reference>
<keyword evidence="4 8" id="KW-1133">Transmembrane helix</keyword>
<comment type="function">
    <text evidence="8">Gustatory receptor which mediates acceptance or avoidance behavior, depending on its substrates.</text>
</comment>
<dbReference type="PANTHER" id="PTHR21143:SF133">
    <property type="entry name" value="GUSTATORY AND PHEROMONE RECEPTOR 32A-RELATED"/>
    <property type="match status" value="1"/>
</dbReference>
<evidence type="ECO:0000313" key="10">
    <source>
        <dbReference type="RefSeq" id="XP_049305233.1"/>
    </source>
</evidence>
<keyword evidence="7 8" id="KW-0807">Transducer</keyword>
<dbReference type="PANTHER" id="PTHR21143">
    <property type="entry name" value="INVERTEBRATE GUSTATORY RECEPTOR"/>
    <property type="match status" value="1"/>
</dbReference>
<keyword evidence="3 8" id="KW-0812">Transmembrane</keyword>
<feature type="transmembrane region" description="Helical" evidence="8">
    <location>
        <begin position="295"/>
        <end position="312"/>
    </location>
</feature>
<accession>A0ABM3J7L9</accession>
<evidence type="ECO:0000256" key="5">
    <source>
        <dbReference type="ARBA" id="ARBA00023136"/>
    </source>
</evidence>
<comment type="subcellular location">
    <subcellularLocation>
        <location evidence="1 8">Cell membrane</location>
        <topology evidence="1 8">Multi-pass membrane protein</topology>
    </subcellularLocation>
</comment>
<feature type="transmembrane region" description="Helical" evidence="8">
    <location>
        <begin position="81"/>
        <end position="102"/>
    </location>
</feature>
<feature type="transmembrane region" description="Helical" evidence="8">
    <location>
        <begin position="264"/>
        <end position="283"/>
    </location>
</feature>
<dbReference type="GeneID" id="105225751"/>
<feature type="transmembrane region" description="Helical" evidence="8">
    <location>
        <begin position="370"/>
        <end position="390"/>
    </location>
</feature>
<keyword evidence="5 8" id="KW-0472">Membrane</keyword>
<keyword evidence="6 8" id="KW-0675">Receptor</keyword>
<proteinExistence type="inferred from homology"/>
<feature type="transmembrane region" description="Helical" evidence="8">
    <location>
        <begin position="173"/>
        <end position="193"/>
    </location>
</feature>
<comment type="similarity">
    <text evidence="8">Belongs to the insect chemoreceptor superfamily. Gustatory receptor (GR) family.</text>
</comment>
<evidence type="ECO:0000256" key="4">
    <source>
        <dbReference type="ARBA" id="ARBA00022989"/>
    </source>
</evidence>
<evidence type="ECO:0000256" key="2">
    <source>
        <dbReference type="ARBA" id="ARBA00022475"/>
    </source>
</evidence>